<dbReference type="InterPro" id="IPR007709">
    <property type="entry name" value="N-FG_amidohydro"/>
</dbReference>
<keyword evidence="2" id="KW-1185">Reference proteome</keyword>
<organism evidence="1 2">
    <name type="scientific">Pseudomarimonas salicorniae</name>
    <dbReference type="NCBI Taxonomy" id="2933270"/>
    <lineage>
        <taxon>Bacteria</taxon>
        <taxon>Pseudomonadati</taxon>
        <taxon>Pseudomonadota</taxon>
        <taxon>Gammaproteobacteria</taxon>
        <taxon>Lysobacterales</taxon>
        <taxon>Lysobacteraceae</taxon>
        <taxon>Pseudomarimonas</taxon>
    </lineage>
</organism>
<comment type="caution">
    <text evidence="1">The sequence shown here is derived from an EMBL/GenBank/DDBJ whole genome shotgun (WGS) entry which is preliminary data.</text>
</comment>
<dbReference type="SUPFAM" id="SSF53187">
    <property type="entry name" value="Zn-dependent exopeptidases"/>
    <property type="match status" value="1"/>
</dbReference>
<gene>
    <name evidence="1" type="ORF">M0G41_15090</name>
</gene>
<dbReference type="PIRSF" id="PIRSF029730">
    <property type="entry name" value="UCP029730"/>
    <property type="match status" value="1"/>
</dbReference>
<dbReference type="Proteomes" id="UP001431449">
    <property type="component" value="Unassembled WGS sequence"/>
</dbReference>
<dbReference type="InterPro" id="IPR011227">
    <property type="entry name" value="UCP029730"/>
</dbReference>
<accession>A0ABT0GKD7</accession>
<dbReference type="Gene3D" id="3.40.630.40">
    <property type="entry name" value="Zn-dependent exopeptidases"/>
    <property type="match status" value="1"/>
</dbReference>
<dbReference type="Pfam" id="PF05013">
    <property type="entry name" value="FGase"/>
    <property type="match status" value="1"/>
</dbReference>
<evidence type="ECO:0000313" key="2">
    <source>
        <dbReference type="Proteomes" id="UP001431449"/>
    </source>
</evidence>
<reference evidence="1" key="1">
    <citation type="submission" date="2022-04" db="EMBL/GenBank/DDBJ databases">
        <title>Lysobacter sp. CAU 1642 isolated from sea sand.</title>
        <authorList>
            <person name="Kim W."/>
        </authorList>
    </citation>
    <scope>NUCLEOTIDE SEQUENCE</scope>
    <source>
        <strain evidence="1">CAU 1642</strain>
    </source>
</reference>
<sequence length="251" mass="27691">MPSPSPSPYLLQPGRRHDLMLLCDHAGNQVPDDLDGLGLDARELARHIGWDLGALAVARILAERFDAPLWGCLDSRLLADPNRSPDHPDLILAQSEGTFVPGNERLPQPAREARIARFHRPYHDALEQAVEERLGRGARPFLLSIHSFEPVYAGLPRPWPVGVLWKKSDALARRVVAALERRVDPVGCNEPYDGRVALGHTLETHAIPRGLPQLLIEIRNDGIADAAGQQHWAKLIGAALEAALPEFIDPR</sequence>
<proteinExistence type="predicted"/>
<dbReference type="EMBL" id="JALNMH010000013">
    <property type="protein sequence ID" value="MCK7594993.1"/>
    <property type="molecule type" value="Genomic_DNA"/>
</dbReference>
<protein>
    <submittedName>
        <fullName evidence="1">N-formylglutamate amidohydrolase</fullName>
    </submittedName>
</protein>
<name>A0ABT0GKD7_9GAMM</name>
<dbReference type="RefSeq" id="WP_248210716.1">
    <property type="nucleotide sequence ID" value="NZ_JALNMH010000013.1"/>
</dbReference>
<evidence type="ECO:0000313" key="1">
    <source>
        <dbReference type="EMBL" id="MCK7594993.1"/>
    </source>
</evidence>